<proteinExistence type="predicted"/>
<dbReference type="Proteomes" id="UP001292079">
    <property type="component" value="Unassembled WGS sequence"/>
</dbReference>
<organism evidence="1 2">
    <name type="scientific">Schistosoma mekongi</name>
    <name type="common">Parasitic worm</name>
    <dbReference type="NCBI Taxonomy" id="38744"/>
    <lineage>
        <taxon>Eukaryota</taxon>
        <taxon>Metazoa</taxon>
        <taxon>Spiralia</taxon>
        <taxon>Lophotrochozoa</taxon>
        <taxon>Platyhelminthes</taxon>
        <taxon>Trematoda</taxon>
        <taxon>Digenea</taxon>
        <taxon>Strigeidida</taxon>
        <taxon>Schistosomatoidea</taxon>
        <taxon>Schistosomatidae</taxon>
        <taxon>Schistosoma</taxon>
    </lineage>
</organism>
<accession>A0AAE2D8E5</accession>
<dbReference type="EMBL" id="JALJAT010000002">
    <property type="protein sequence ID" value="KAK4473905.1"/>
    <property type="molecule type" value="Genomic_DNA"/>
</dbReference>
<dbReference type="AlphaFoldDB" id="A0AAE2D8E5"/>
<reference evidence="1" key="1">
    <citation type="submission" date="2022-04" db="EMBL/GenBank/DDBJ databases">
        <authorList>
            <person name="Xu L."/>
            <person name="Lv Z."/>
        </authorList>
    </citation>
    <scope>NUCLEOTIDE SEQUENCE</scope>
    <source>
        <strain evidence="1">LV_2022a</strain>
    </source>
</reference>
<keyword evidence="2" id="KW-1185">Reference proteome</keyword>
<evidence type="ECO:0000313" key="1">
    <source>
        <dbReference type="EMBL" id="KAK4473905.1"/>
    </source>
</evidence>
<evidence type="ECO:0000313" key="2">
    <source>
        <dbReference type="Proteomes" id="UP001292079"/>
    </source>
</evidence>
<comment type="caution">
    <text evidence="1">The sequence shown here is derived from an EMBL/GenBank/DDBJ whole genome shotgun (WGS) entry which is preliminary data.</text>
</comment>
<sequence>MISPFNTFNLITIICSLYLLITKIYCLNHTNLCDFLKPLESKCLIEALEKSETEAYIQAFKIAEITPVQISRMTGLCKDNYDCTLHFTECILPAFKVSECEIHPLLIRVCQNFNIQVKGDYDTEKLVCIL</sequence>
<reference evidence="1" key="2">
    <citation type="journal article" date="2023" name="Infect Dis Poverty">
        <title>Chromosome-scale genome of the human blood fluke Schistosoma mekongi and its implications for public health.</title>
        <authorList>
            <person name="Zhou M."/>
            <person name="Xu L."/>
            <person name="Xu D."/>
            <person name="Chen W."/>
            <person name="Khan J."/>
            <person name="Hu Y."/>
            <person name="Huang H."/>
            <person name="Wei H."/>
            <person name="Zhang Y."/>
            <person name="Chusongsang P."/>
            <person name="Tanasarnprasert K."/>
            <person name="Hu X."/>
            <person name="Limpanont Y."/>
            <person name="Lv Z."/>
        </authorList>
    </citation>
    <scope>NUCLEOTIDE SEQUENCE</scope>
    <source>
        <strain evidence="1">LV_2022a</strain>
    </source>
</reference>
<protein>
    <submittedName>
        <fullName evidence="1">Uncharacterized protein</fullName>
    </submittedName>
</protein>
<name>A0AAE2D8E5_SCHME</name>
<gene>
    <name evidence="1" type="ORF">MN116_003231</name>
</gene>